<dbReference type="InterPro" id="IPR051629">
    <property type="entry name" value="Sulfite_efflux_TDT"/>
</dbReference>
<keyword evidence="7 8" id="KW-0472">Membrane</keyword>
<sequence>MISGHATTGAAIPAPVLAPSAPSAAGGTFADVIRRFTPNWFAATMGTGVLALALNQFPLPIPGLHAVGTGLWLFNIALFITFSVLYGARWVMFPREARRIYGHSAASMFFGTIPMGLATIVNGFLAFGIGLIGDQAVAIATGLWWFDAALSLVIGVGVPYLMFTRQDHTMEKMTAIWLLPIVAAEVAAGSGGLLAPHLAPAQGFQVLVLSYVLWAYSVPAAFSVLTVLLLRLVLHKLPGRDMAASGWLALGPIGTGAFGLIVLGGDAPAAFAAAGLGEVGRVAFGLGLVGGLMMWGFGLWWLALAVLKTLHYARSGMPFNLGWWGFTFPLGVYSLATLALARTTGLAFFQVFGAVLVVGLTAFWAVVAVRTLRGALSGALFISPCLIEAAMREQSDVV</sequence>
<dbReference type="Pfam" id="PF03595">
    <property type="entry name" value="SLAC1"/>
    <property type="match status" value="1"/>
</dbReference>
<evidence type="ECO:0000313" key="9">
    <source>
        <dbReference type="EMBL" id="MQT13163.1"/>
    </source>
</evidence>
<feature type="transmembrane region" description="Helical" evidence="8">
    <location>
        <begin position="211"/>
        <end position="234"/>
    </location>
</feature>
<dbReference type="FunFam" id="1.50.10.150:FF:000004">
    <property type="entry name" value="Malic acid transporter"/>
    <property type="match status" value="1"/>
</dbReference>
<dbReference type="GO" id="GO:0000319">
    <property type="term" value="F:sulfite transmembrane transporter activity"/>
    <property type="evidence" value="ECO:0007669"/>
    <property type="project" value="TreeGrafter"/>
</dbReference>
<protein>
    <submittedName>
        <fullName evidence="9">C4-dicarboxylate ABC transporter</fullName>
    </submittedName>
</protein>
<comment type="similarity">
    <text evidence="2">Belongs to the tellurite-resistance/dicarboxylate transporter (TDT) family.</text>
</comment>
<proteinExistence type="inferred from homology"/>
<organism evidence="9 10">
    <name type="scientific">Segnochrobactrum spirostomi</name>
    <dbReference type="NCBI Taxonomy" id="2608987"/>
    <lineage>
        <taxon>Bacteria</taxon>
        <taxon>Pseudomonadati</taxon>
        <taxon>Pseudomonadota</taxon>
        <taxon>Alphaproteobacteria</taxon>
        <taxon>Hyphomicrobiales</taxon>
        <taxon>Segnochrobactraceae</taxon>
        <taxon>Segnochrobactrum</taxon>
    </lineage>
</organism>
<accession>A0A6A7Y2B1</accession>
<evidence type="ECO:0000256" key="2">
    <source>
        <dbReference type="ARBA" id="ARBA00008566"/>
    </source>
</evidence>
<dbReference type="Gene3D" id="1.50.10.150">
    <property type="entry name" value="Voltage-dependent anion channel"/>
    <property type="match status" value="1"/>
</dbReference>
<dbReference type="InterPro" id="IPR004695">
    <property type="entry name" value="SLAC1/Mae1/Ssu1/TehA"/>
</dbReference>
<keyword evidence="4" id="KW-1003">Cell membrane</keyword>
<evidence type="ECO:0000256" key="6">
    <source>
        <dbReference type="ARBA" id="ARBA00022989"/>
    </source>
</evidence>
<dbReference type="PANTHER" id="PTHR31686:SF1">
    <property type="entry name" value="SULFITE EFFLUX PUMP SSU1"/>
    <property type="match status" value="1"/>
</dbReference>
<feature type="transmembrane region" description="Helical" evidence="8">
    <location>
        <begin position="144"/>
        <end position="163"/>
    </location>
</feature>
<name>A0A6A7Y2B1_9HYPH</name>
<feature type="transmembrane region" description="Helical" evidence="8">
    <location>
        <begin position="246"/>
        <end position="264"/>
    </location>
</feature>
<feature type="transmembrane region" description="Helical" evidence="8">
    <location>
        <begin position="71"/>
        <end position="88"/>
    </location>
</feature>
<keyword evidence="5 8" id="KW-0812">Transmembrane</keyword>
<keyword evidence="10" id="KW-1185">Reference proteome</keyword>
<dbReference type="Proteomes" id="UP000332515">
    <property type="component" value="Unassembled WGS sequence"/>
</dbReference>
<keyword evidence="3" id="KW-0813">Transport</keyword>
<dbReference type="GO" id="GO:0005886">
    <property type="term" value="C:plasma membrane"/>
    <property type="evidence" value="ECO:0007669"/>
    <property type="project" value="UniProtKB-SubCell"/>
</dbReference>
<feature type="transmembrane region" description="Helical" evidence="8">
    <location>
        <begin position="347"/>
        <end position="369"/>
    </location>
</feature>
<gene>
    <name evidence="9" type="ORF">F0357_11020</name>
</gene>
<feature type="transmembrane region" description="Helical" evidence="8">
    <location>
        <begin position="284"/>
        <end position="307"/>
    </location>
</feature>
<evidence type="ECO:0000256" key="7">
    <source>
        <dbReference type="ARBA" id="ARBA00023136"/>
    </source>
</evidence>
<comment type="subcellular location">
    <subcellularLocation>
        <location evidence="1">Cell membrane</location>
        <topology evidence="1">Multi-pass membrane protein</topology>
    </subcellularLocation>
</comment>
<feature type="transmembrane region" description="Helical" evidence="8">
    <location>
        <begin position="319"/>
        <end position="341"/>
    </location>
</feature>
<keyword evidence="6 8" id="KW-1133">Transmembrane helix</keyword>
<dbReference type="InterPro" id="IPR038665">
    <property type="entry name" value="Voltage-dep_anion_channel_sf"/>
</dbReference>
<dbReference type="PANTHER" id="PTHR31686">
    <property type="match status" value="1"/>
</dbReference>
<feature type="transmembrane region" description="Helical" evidence="8">
    <location>
        <begin position="109"/>
        <end position="132"/>
    </location>
</feature>
<dbReference type="AlphaFoldDB" id="A0A6A7Y2B1"/>
<comment type="caution">
    <text evidence="9">The sequence shown here is derived from an EMBL/GenBank/DDBJ whole genome shotgun (WGS) entry which is preliminary data.</text>
</comment>
<evidence type="ECO:0000313" key="10">
    <source>
        <dbReference type="Proteomes" id="UP000332515"/>
    </source>
</evidence>
<evidence type="ECO:0000256" key="1">
    <source>
        <dbReference type="ARBA" id="ARBA00004651"/>
    </source>
</evidence>
<evidence type="ECO:0000256" key="3">
    <source>
        <dbReference type="ARBA" id="ARBA00022448"/>
    </source>
</evidence>
<dbReference type="EMBL" id="VWNA01000001">
    <property type="protein sequence ID" value="MQT13163.1"/>
    <property type="molecule type" value="Genomic_DNA"/>
</dbReference>
<evidence type="ECO:0000256" key="8">
    <source>
        <dbReference type="SAM" id="Phobius"/>
    </source>
</evidence>
<reference evidence="9 10" key="1">
    <citation type="submission" date="2019-09" db="EMBL/GenBank/DDBJ databases">
        <title>Segnochrobactrum spirostomi gen. nov., sp. nov., isolated from the ciliate Spirostomum cf. yagiui and description of a novel family, Segnochrobactraceae fam. nov. within the order Rhizobiales of the class Alphaproteobacteria.</title>
        <authorList>
            <person name="Akter S."/>
            <person name="Shazib S.U.A."/>
            <person name="Shin M.K."/>
        </authorList>
    </citation>
    <scope>NUCLEOTIDE SEQUENCE [LARGE SCALE GENOMIC DNA]</scope>
    <source>
        <strain evidence="9 10">Sp-1</strain>
    </source>
</reference>
<dbReference type="CDD" id="cd09318">
    <property type="entry name" value="TDT_SSU1"/>
    <property type="match status" value="1"/>
</dbReference>
<feature type="transmembrane region" description="Helical" evidence="8">
    <location>
        <begin position="175"/>
        <end position="199"/>
    </location>
</feature>
<evidence type="ECO:0000256" key="4">
    <source>
        <dbReference type="ARBA" id="ARBA00022475"/>
    </source>
</evidence>
<evidence type="ECO:0000256" key="5">
    <source>
        <dbReference type="ARBA" id="ARBA00022692"/>
    </source>
</evidence>
<feature type="transmembrane region" description="Helical" evidence="8">
    <location>
        <begin position="40"/>
        <end position="59"/>
    </location>
</feature>